<dbReference type="Proteomes" id="UP000664795">
    <property type="component" value="Unassembled WGS sequence"/>
</dbReference>
<evidence type="ECO:0000256" key="1">
    <source>
        <dbReference type="SAM" id="SignalP"/>
    </source>
</evidence>
<organism evidence="2 3">
    <name type="scientific">Fibrella aquatilis</name>
    <dbReference type="NCBI Taxonomy" id="2817059"/>
    <lineage>
        <taxon>Bacteria</taxon>
        <taxon>Pseudomonadati</taxon>
        <taxon>Bacteroidota</taxon>
        <taxon>Cytophagia</taxon>
        <taxon>Cytophagales</taxon>
        <taxon>Spirosomataceae</taxon>
        <taxon>Fibrella</taxon>
    </lineage>
</organism>
<dbReference type="AlphaFoldDB" id="A0A939G9L5"/>
<name>A0A939G9L5_9BACT</name>
<feature type="signal peptide" evidence="1">
    <location>
        <begin position="1"/>
        <end position="18"/>
    </location>
</feature>
<keyword evidence="3" id="KW-1185">Reference proteome</keyword>
<reference evidence="2 3" key="1">
    <citation type="submission" date="2021-03" db="EMBL/GenBank/DDBJ databases">
        <title>Fibrella sp. HMF5036 genome sequencing and assembly.</title>
        <authorList>
            <person name="Kang H."/>
            <person name="Kim H."/>
            <person name="Bae S."/>
            <person name="Joh K."/>
        </authorList>
    </citation>
    <scope>NUCLEOTIDE SEQUENCE [LARGE SCALE GENOMIC DNA]</scope>
    <source>
        <strain evidence="2 3">HMF5036</strain>
    </source>
</reference>
<sequence length="526" mass="60561">MRLLYLFLLSFLTVPLWAQMAAVTRVEMPIDPSASDAYSVWPLRERGALLIYQREESYGPVGFKYTFSRIDTTLKPRWIAEFKLKSHFVPTSEFTNNLYRFQLFTEPGTNDIQIIRLNLDDGHIELFEGRLPSPIDLTHFNVMGNVAYLGGYYHDRPLVMGFSFFDASTRVFQGLYMNNIEIGSMDVDEYRQEVHVLTHSPKKRCQFTVRSYSPDGKPLRTIEYDGTEYSLISGQILPISAGESLLIGNYSADCTPYSQGIYVTRIQHTETGKLTVTTDHGEAIRYIDFSQLKNFFNYLDPKRQQRVLARVTRRQNEGKNVKFRYRLLVHELIPTNEGLTLVAEVYYQQYRSTNTIYSGGISTINQAARQGRQVEMYQYTHAFLCGFDRQGNLLWDNCLPIKNIESPRLTPKVEVMHQSPYVVMAYPDENALHSQLVERDSVLANKELFTMKPTLETERFANTADPMIHAWYGPYFLATGYQRIASTRTGTNPPRDVFYLTKLRYTVPKSGTALPVQATRTTDPDH</sequence>
<protein>
    <submittedName>
        <fullName evidence="2">Uncharacterized protein</fullName>
    </submittedName>
</protein>
<proteinExistence type="predicted"/>
<gene>
    <name evidence="2" type="ORF">J2I48_19370</name>
</gene>
<feature type="chain" id="PRO_5037014401" evidence="1">
    <location>
        <begin position="19"/>
        <end position="526"/>
    </location>
</feature>
<evidence type="ECO:0000313" key="3">
    <source>
        <dbReference type="Proteomes" id="UP000664795"/>
    </source>
</evidence>
<comment type="caution">
    <text evidence="2">The sequence shown here is derived from an EMBL/GenBank/DDBJ whole genome shotgun (WGS) entry which is preliminary data.</text>
</comment>
<dbReference type="EMBL" id="JAFMYU010000017">
    <property type="protein sequence ID" value="MBO0933179.1"/>
    <property type="molecule type" value="Genomic_DNA"/>
</dbReference>
<dbReference type="RefSeq" id="WP_207337139.1">
    <property type="nucleotide sequence ID" value="NZ_JAFMYU010000017.1"/>
</dbReference>
<evidence type="ECO:0000313" key="2">
    <source>
        <dbReference type="EMBL" id="MBO0933179.1"/>
    </source>
</evidence>
<accession>A0A939G9L5</accession>
<keyword evidence="1" id="KW-0732">Signal</keyword>